<dbReference type="FunCoup" id="A0A6J2W3Z3">
    <property type="interactions" value="176"/>
</dbReference>
<dbReference type="SUPFAM" id="SSF51735">
    <property type="entry name" value="NAD(P)-binding Rossmann-fold domains"/>
    <property type="match status" value="1"/>
</dbReference>
<gene>
    <name evidence="6" type="primary">ak7b</name>
</gene>
<dbReference type="InterPro" id="IPR000850">
    <property type="entry name" value="Adenylat/UMP-CMP_kin"/>
</dbReference>
<sequence length="703" mass="80366">MADEKVETFRYLNKRVFVNNVDTYASKYVAKFLHSCVVGASLSDDTELEMEEEENKLSPHDEPAKVKGTFQIVGTLADKTGEKSSFTTEEYRHLKREELLQHLIECDVIIYNITECADQIEEATWAVTALHDKLNSFPSPKMFILISTIMTWAMSKPSDPDDPMIPLTEENYRRRRPHPNFKDHISLEKLVVKLGKTKTSQFSTYVVASGLQYGMGEHVFHYFFKTAWSGMVPRLPVFGDGANIIPTIHINDLAGVVQNVIDQKPNLHYLLATDDSKNTLEDIIWAIAVALGPGKTQNVSKEDTFLTQELTQTDIDSLFVNLRFEAAFLKDNFNIHWVSETGIVENIQQVVEEFRHTRGLLPIRIFIHGPPAVGKSTIADKLCKHYRLHHVKLKETITETLDHLESVVRMGGGEKGGEDFSGAQEFLETLKENMEQNGGQLEDLYVTRIIRDKLMSKPCSNQGYILDGFPKTYEQAKDLFYAEEDGDDSDPDSKKIIPEFVISLDASNELLKERVLNLPESLVEGTSYSQERFLRRLNRFRASNVEDETVLNFFDELEIHPEHIEITSSDDAEYLLVTEKVIQIVGKPRNYGPSTEELEAEERRQADCRLRLQAAEKAEAEHKEAMEAEQRAARWEQWSQRLEEVKSLEKELLEAQSVLIREYLMTSVMPVLAQGLIECCRIRPDDPVDFLAEFLFKSSPQFE</sequence>
<dbReference type="GO" id="GO:0019205">
    <property type="term" value="F:nucleobase-containing compound kinase activity"/>
    <property type="evidence" value="ECO:0007669"/>
    <property type="project" value="InterPro"/>
</dbReference>
<name>A0A6J2W3Z3_CHACN</name>
<dbReference type="AlphaFoldDB" id="A0A6J2W3Z3"/>
<dbReference type="CTD" id="504040"/>
<dbReference type="CDD" id="cd22967">
    <property type="entry name" value="DD_AK7"/>
    <property type="match status" value="1"/>
</dbReference>
<dbReference type="GeneID" id="115819612"/>
<dbReference type="Pfam" id="PF05186">
    <property type="entry name" value="Dpy-30"/>
    <property type="match status" value="1"/>
</dbReference>
<dbReference type="GO" id="GO:0005524">
    <property type="term" value="F:ATP binding"/>
    <property type="evidence" value="ECO:0007669"/>
    <property type="project" value="InterPro"/>
</dbReference>
<evidence type="ECO:0000256" key="2">
    <source>
        <dbReference type="ARBA" id="ARBA00022741"/>
    </source>
</evidence>
<dbReference type="PRINTS" id="PR00094">
    <property type="entry name" value="ADENYLTKNASE"/>
</dbReference>
<dbReference type="SUPFAM" id="SSF52540">
    <property type="entry name" value="P-loop containing nucleoside triphosphate hydrolases"/>
    <property type="match status" value="1"/>
</dbReference>
<evidence type="ECO:0000256" key="1">
    <source>
        <dbReference type="ARBA" id="ARBA00022679"/>
    </source>
</evidence>
<dbReference type="Gene3D" id="1.20.890.10">
    <property type="entry name" value="cAMP-dependent protein kinase regulatory subunit, dimerization-anchoring domain"/>
    <property type="match status" value="1"/>
</dbReference>
<dbReference type="InterPro" id="IPR036291">
    <property type="entry name" value="NAD(P)-bd_dom_sf"/>
</dbReference>
<evidence type="ECO:0000256" key="4">
    <source>
        <dbReference type="SAM" id="Coils"/>
    </source>
</evidence>
<dbReference type="Pfam" id="PF00406">
    <property type="entry name" value="ADK"/>
    <property type="match status" value="1"/>
</dbReference>
<keyword evidence="3 6" id="KW-0418">Kinase</keyword>
<dbReference type="RefSeq" id="XP_030638978.1">
    <property type="nucleotide sequence ID" value="XM_030783118.1"/>
</dbReference>
<dbReference type="InParanoid" id="A0A6J2W3Z3"/>
<dbReference type="Gene3D" id="3.40.50.720">
    <property type="entry name" value="NAD(P)-binding Rossmann-like Domain"/>
    <property type="match status" value="1"/>
</dbReference>
<keyword evidence="5" id="KW-1185">Reference proteome</keyword>
<dbReference type="InterPro" id="IPR027417">
    <property type="entry name" value="P-loop_NTPase"/>
</dbReference>
<proteinExistence type="predicted"/>
<organism evidence="5 6">
    <name type="scientific">Chanos chanos</name>
    <name type="common">Milkfish</name>
    <name type="synonym">Mugil chanos</name>
    <dbReference type="NCBI Taxonomy" id="29144"/>
    <lineage>
        <taxon>Eukaryota</taxon>
        <taxon>Metazoa</taxon>
        <taxon>Chordata</taxon>
        <taxon>Craniata</taxon>
        <taxon>Vertebrata</taxon>
        <taxon>Euteleostomi</taxon>
        <taxon>Actinopterygii</taxon>
        <taxon>Neopterygii</taxon>
        <taxon>Teleostei</taxon>
        <taxon>Ostariophysi</taxon>
        <taxon>Gonorynchiformes</taxon>
        <taxon>Chanidae</taxon>
        <taxon>Chanos</taxon>
    </lineage>
</organism>
<evidence type="ECO:0000313" key="5">
    <source>
        <dbReference type="Proteomes" id="UP000504632"/>
    </source>
</evidence>
<dbReference type="InterPro" id="IPR047499">
    <property type="entry name" value="DD_AK7"/>
</dbReference>
<dbReference type="InterPro" id="IPR007858">
    <property type="entry name" value="Dpy-30_motif"/>
</dbReference>
<dbReference type="Gene3D" id="3.40.50.300">
    <property type="entry name" value="P-loop containing nucleotide triphosphate hydrolases"/>
    <property type="match status" value="1"/>
</dbReference>
<keyword evidence="2" id="KW-0547">Nucleotide-binding</keyword>
<evidence type="ECO:0000256" key="3">
    <source>
        <dbReference type="ARBA" id="ARBA00022777"/>
    </source>
</evidence>
<reference evidence="6" key="1">
    <citation type="submission" date="2025-08" db="UniProtKB">
        <authorList>
            <consortium name="RefSeq"/>
        </authorList>
    </citation>
    <scope>IDENTIFICATION</scope>
</reference>
<dbReference type="PANTHER" id="PTHR23359">
    <property type="entry name" value="NUCLEOTIDE KINASE"/>
    <property type="match status" value="1"/>
</dbReference>
<feature type="coiled-coil region" evidence="4">
    <location>
        <begin position="598"/>
        <end position="632"/>
    </location>
</feature>
<keyword evidence="4" id="KW-0175">Coiled coil</keyword>
<protein>
    <submittedName>
        <fullName evidence="6">Adenylate kinase 7 isoform X1</fullName>
    </submittedName>
</protein>
<evidence type="ECO:0000313" key="6">
    <source>
        <dbReference type="RefSeq" id="XP_030638978.1"/>
    </source>
</evidence>
<dbReference type="OrthoDB" id="10262413at2759"/>
<dbReference type="GO" id="GO:0006139">
    <property type="term" value="P:nucleobase-containing compound metabolic process"/>
    <property type="evidence" value="ECO:0007669"/>
    <property type="project" value="InterPro"/>
</dbReference>
<accession>A0A6J2W3Z3</accession>
<keyword evidence="1" id="KW-0808">Transferase</keyword>
<dbReference type="CDD" id="cd01428">
    <property type="entry name" value="ADK"/>
    <property type="match status" value="1"/>
</dbReference>
<dbReference type="Proteomes" id="UP000504632">
    <property type="component" value="Chromosome 1"/>
</dbReference>